<comment type="caution">
    <text evidence="2">The sequence shown here is derived from an EMBL/GenBank/DDBJ whole genome shotgun (WGS) entry which is preliminary data.</text>
</comment>
<evidence type="ECO:0000313" key="3">
    <source>
        <dbReference type="Proteomes" id="UP001629246"/>
    </source>
</evidence>
<evidence type="ECO:0000313" key="2">
    <source>
        <dbReference type="EMBL" id="MFL9923299.1"/>
    </source>
</evidence>
<evidence type="ECO:0000256" key="1">
    <source>
        <dbReference type="SAM" id="Phobius"/>
    </source>
</evidence>
<keyword evidence="3" id="KW-1185">Reference proteome</keyword>
<gene>
    <name evidence="2" type="ORF">PQR62_03410</name>
</gene>
<dbReference type="Proteomes" id="UP001629246">
    <property type="component" value="Unassembled WGS sequence"/>
</dbReference>
<keyword evidence="1" id="KW-0472">Membrane</keyword>
<reference evidence="2 3" key="1">
    <citation type="journal article" date="2024" name="Chem. Sci.">
        <title>Discovery of megapolipeptins by genome mining of a Burkholderiales bacteria collection.</title>
        <authorList>
            <person name="Paulo B.S."/>
            <person name="Recchia M.J.J."/>
            <person name="Lee S."/>
            <person name="Fergusson C.H."/>
            <person name="Romanowski S.B."/>
            <person name="Hernandez A."/>
            <person name="Krull N."/>
            <person name="Liu D.Y."/>
            <person name="Cavanagh H."/>
            <person name="Bos A."/>
            <person name="Gray C.A."/>
            <person name="Murphy B.T."/>
            <person name="Linington R.G."/>
            <person name="Eustaquio A.S."/>
        </authorList>
    </citation>
    <scope>NUCLEOTIDE SEQUENCE [LARGE SCALE GENOMIC DNA]</scope>
    <source>
        <strain evidence="2 3">RL21-008-BIB-A</strain>
    </source>
</reference>
<accession>A0ABW9A4T9</accession>
<dbReference type="EMBL" id="JAQQFM010000002">
    <property type="protein sequence ID" value="MFL9923299.1"/>
    <property type="molecule type" value="Genomic_DNA"/>
</dbReference>
<name>A0ABW9A4T9_9BURK</name>
<sequence length="60" mass="6440">MSNLIMNNLVFFIPMALVGFVMCGEVPVASRFVRTTLRTFGAVVGALMALLVLEALPALI</sequence>
<keyword evidence="1" id="KW-1133">Transmembrane helix</keyword>
<keyword evidence="1" id="KW-0812">Transmembrane</keyword>
<proteinExistence type="predicted"/>
<protein>
    <submittedName>
        <fullName evidence="2">Uncharacterized protein</fullName>
    </submittedName>
</protein>
<organism evidence="2 3">
    <name type="scientific">Herbaspirillum lusitanum</name>
    <dbReference type="NCBI Taxonomy" id="213312"/>
    <lineage>
        <taxon>Bacteria</taxon>
        <taxon>Pseudomonadati</taxon>
        <taxon>Pseudomonadota</taxon>
        <taxon>Betaproteobacteria</taxon>
        <taxon>Burkholderiales</taxon>
        <taxon>Oxalobacteraceae</taxon>
        <taxon>Herbaspirillum</taxon>
    </lineage>
</organism>
<dbReference type="RefSeq" id="WP_408154830.1">
    <property type="nucleotide sequence ID" value="NZ_JAQQFM010000002.1"/>
</dbReference>
<feature type="transmembrane region" description="Helical" evidence="1">
    <location>
        <begin position="39"/>
        <end position="59"/>
    </location>
</feature>